<keyword evidence="3" id="KW-1185">Reference proteome</keyword>
<dbReference type="InterPro" id="IPR002559">
    <property type="entry name" value="Transposase_11"/>
</dbReference>
<comment type="caution">
    <text evidence="2">The sequence shown here is derived from an EMBL/GenBank/DDBJ whole genome shotgun (WGS) entry which is preliminary data.</text>
</comment>
<protein>
    <recommendedName>
        <fullName evidence="1">Transposase IS4-like domain-containing protein</fullName>
    </recommendedName>
</protein>
<dbReference type="AlphaFoldDB" id="A0A133V3S5"/>
<dbReference type="GO" id="GO:0003677">
    <property type="term" value="F:DNA binding"/>
    <property type="evidence" value="ECO:0007669"/>
    <property type="project" value="InterPro"/>
</dbReference>
<gene>
    <name evidence="2" type="ORF">AKJ41_02755</name>
</gene>
<accession>A0A133V3S5</accession>
<reference evidence="2 3" key="1">
    <citation type="journal article" date="2016" name="Sci. Rep.">
        <title>Metabolic traits of an uncultured archaeal lineage -MSBL1- from brine pools of the Red Sea.</title>
        <authorList>
            <person name="Mwirichia R."/>
            <person name="Alam I."/>
            <person name="Rashid M."/>
            <person name="Vinu M."/>
            <person name="Ba-Alawi W."/>
            <person name="Anthony Kamau A."/>
            <person name="Kamanda Ngugi D."/>
            <person name="Goker M."/>
            <person name="Klenk H.P."/>
            <person name="Bajic V."/>
            <person name="Stingl U."/>
        </authorList>
    </citation>
    <scope>NUCLEOTIDE SEQUENCE [LARGE SCALE GENOMIC DNA]</scope>
    <source>
        <strain evidence="2">SCGC-AAA259O05</strain>
    </source>
</reference>
<evidence type="ECO:0000313" key="2">
    <source>
        <dbReference type="EMBL" id="KXB01083.1"/>
    </source>
</evidence>
<dbReference type="Proteomes" id="UP000070344">
    <property type="component" value="Unassembled WGS sequence"/>
</dbReference>
<dbReference type="InterPro" id="IPR053172">
    <property type="entry name" value="Tn903_transposase"/>
</dbReference>
<dbReference type="Pfam" id="PF01609">
    <property type="entry name" value="DDE_Tnp_1"/>
    <property type="match status" value="1"/>
</dbReference>
<dbReference type="PANTHER" id="PTHR34631">
    <property type="match status" value="1"/>
</dbReference>
<dbReference type="PANTHER" id="PTHR34631:SF3">
    <property type="entry name" value="ISSOD12 TRANSPOSASE TNPA_ISSOD12"/>
    <property type="match status" value="1"/>
</dbReference>
<name>A0A133V3S5_9EURY</name>
<dbReference type="GO" id="GO:0004803">
    <property type="term" value="F:transposase activity"/>
    <property type="evidence" value="ECO:0007669"/>
    <property type="project" value="InterPro"/>
</dbReference>
<organism evidence="2 3">
    <name type="scientific">candidate division MSBL1 archaeon SCGC-AAA259O05</name>
    <dbReference type="NCBI Taxonomy" id="1698271"/>
    <lineage>
        <taxon>Archaea</taxon>
        <taxon>Methanobacteriati</taxon>
        <taxon>Methanobacteriota</taxon>
        <taxon>candidate division MSBL1</taxon>
    </lineage>
</organism>
<dbReference type="GO" id="GO:0006313">
    <property type="term" value="P:DNA transposition"/>
    <property type="evidence" value="ECO:0007669"/>
    <property type="project" value="InterPro"/>
</dbReference>
<evidence type="ECO:0000313" key="3">
    <source>
        <dbReference type="Proteomes" id="UP000070344"/>
    </source>
</evidence>
<proteinExistence type="predicted"/>
<evidence type="ECO:0000259" key="1">
    <source>
        <dbReference type="Pfam" id="PF01609"/>
    </source>
</evidence>
<sequence length="336" mass="38445">MIEAPKLWVRFNWFSPLGGRAEKGFERCGTVTKFAYNENWKEKDRAYRNTDEELVDELYPVISSLIRVCYPWTENGEGRPPKVTPAKAAFLIVVKERGKEITYRDLATSDYVKELGIPEVHYTTIHKAVKRLPPSLVEATMRIFGERVSKDGMDCVFDATGVRIRNYKIVVRDGEKCRERKFVNLNAAWDADEKVFHASEVLKGKANEYPGAEDMFKRINTSIENVYGDSGYAGRGFIQTVADSGAEPVVKPQSNATPKAKGSPAWRKLVKEYQELGYEDWRDETGYGERFPNEGQFGSLVSRFDDKANVRSTHMAKRVVTARLAFHNFFQWLVKR</sequence>
<feature type="domain" description="Transposase IS4-like" evidence="1">
    <location>
        <begin position="156"/>
        <end position="287"/>
    </location>
</feature>
<dbReference type="EMBL" id="LHXV01000027">
    <property type="protein sequence ID" value="KXB01083.1"/>
    <property type="molecule type" value="Genomic_DNA"/>
</dbReference>